<dbReference type="HOGENOM" id="CLU_562264_0_0_4"/>
<feature type="compositionally biased region" description="Basic and acidic residues" evidence="1">
    <location>
        <begin position="361"/>
        <end position="374"/>
    </location>
</feature>
<dbReference type="Proteomes" id="UP000008392">
    <property type="component" value="Chromosome"/>
</dbReference>
<evidence type="ECO:0000313" key="3">
    <source>
        <dbReference type="Proteomes" id="UP000008392"/>
    </source>
</evidence>
<evidence type="ECO:0000256" key="1">
    <source>
        <dbReference type="SAM" id="MobiDB-lite"/>
    </source>
</evidence>
<dbReference type="EMBL" id="CP002745">
    <property type="protein sequence ID" value="AEK60704.1"/>
    <property type="molecule type" value="Genomic_DNA"/>
</dbReference>
<keyword evidence="3" id="KW-1185">Reference proteome</keyword>
<reference evidence="2 3" key="3">
    <citation type="journal article" date="2008" name="FEMS Microbiol. Ecol.">
        <title>Identification and characterization of genes underlying chitinolysis in Collimonas fungivorans Ter331.</title>
        <authorList>
            <person name="Fritsche K."/>
            <person name="de Boer W."/>
            <person name="Gerards S."/>
            <person name="van den Berg M."/>
            <person name="van Veen J.A."/>
            <person name="Leveau J.H."/>
        </authorList>
    </citation>
    <scope>NUCLEOTIDE SEQUENCE [LARGE SCALE GENOMIC DNA]</scope>
    <source>
        <strain evidence="2 3">Ter331</strain>
    </source>
</reference>
<reference evidence="2 3" key="5">
    <citation type="journal article" date="2011" name="ISME J.">
        <title>Dual transcriptional profiling of a bacterial/fungal confrontation: Collimonas fungivorans versus Aspergillus niger.</title>
        <authorList>
            <person name="Mela F."/>
            <person name="Fritsche K."/>
            <person name="de Boer W."/>
            <person name="van Veen J.A."/>
            <person name="de Graaff L.H."/>
            <person name="van den Berg M."/>
            <person name="Leveau J.H."/>
        </authorList>
    </citation>
    <scope>NUCLEOTIDE SEQUENCE [LARGE SCALE GENOMIC DNA]</scope>
    <source>
        <strain evidence="2 3">Ter331</strain>
    </source>
</reference>
<feature type="region of interest" description="Disordered" evidence="1">
    <location>
        <begin position="260"/>
        <end position="281"/>
    </location>
</feature>
<feature type="region of interest" description="Disordered" evidence="1">
    <location>
        <begin position="136"/>
        <end position="176"/>
    </location>
</feature>
<accession>G0AIC1</accession>
<reference evidence="2 3" key="1">
    <citation type="journal article" date="2004" name="Environ. Microbiol.">
        <title>Phylogeny-function analysis of (meta)genomic libraries: screening for expression of ribosomal RNA genes by large-insert library fluorescent in situ hybridization (LIL-FISH).</title>
        <authorList>
            <person name="Leveau J.H."/>
            <person name="Gerards S."/>
            <person name="de Boer W."/>
            <person name="van Veen J.A."/>
        </authorList>
    </citation>
    <scope>NUCLEOTIDE SEQUENCE [LARGE SCALE GENOMIC DNA]</scope>
    <source>
        <strain evidence="2 3">Ter331</strain>
    </source>
</reference>
<sequence length="485" mass="53345">MKSVPWGQLAAILKYCLFGIYPGRTWRPPKAALVFDSGRGLVAVFAIQIQCCKQATYRCGSHPHARRALVAGVFDQAGCNCRGKAAENRGRQAVGQGKAGGAHFNRHDFGQRHHHRAVVAGVQERQPQFDHQHLLEGRVGHQPRQGRIGGEDGQDGEHQQQRLAADAVGQGAHHRQPDEIRNADAEGHDQRVDGGQLEHALAESRRVDRDQVKRNGGHRHQHHAGHHQAPVVDHGAQDLAHGGFVLARHELLGFLQRAADHEQHRHDHAADKERDAPAPVSDLRRLQPHLQAEAEGRGDDDRYLLAGRLPADVKALVARGCHFRQVNRDAAQFDASRESLQQAADQHQQWRCIADAGVAGHEGDQHGAERHQRQGGDQALAAADPVDIGAEDDGAQRTHQKAGAESHEGQHQRSKFVAGREKGLGDVGCVEAEQEEIEHLHEVTAGNPQDCAEFRLAGLSCRHDVPLRNRRFASIAFSVLWRSPL</sequence>
<feature type="region of interest" description="Disordered" evidence="1">
    <location>
        <begin position="360"/>
        <end position="379"/>
    </location>
</feature>
<proteinExistence type="predicted"/>
<evidence type="ECO:0000313" key="2">
    <source>
        <dbReference type="EMBL" id="AEK60704.1"/>
    </source>
</evidence>
<feature type="compositionally biased region" description="Basic residues" evidence="1">
    <location>
        <begin position="215"/>
        <end position="226"/>
    </location>
</feature>
<feature type="compositionally biased region" description="Basic and acidic residues" evidence="1">
    <location>
        <begin position="200"/>
        <end position="213"/>
    </location>
</feature>
<feature type="compositionally biased region" description="Basic and acidic residues" evidence="1">
    <location>
        <begin position="260"/>
        <end position="276"/>
    </location>
</feature>
<reference evidence="2 3" key="2">
    <citation type="journal article" date="2006" name="J. Microbiol. Methods">
        <title>Genomic flank-sequencing of plasposon insertion sites for rapid identification of functional genes.</title>
        <authorList>
            <person name="Leveau J.H."/>
            <person name="Gerards S."/>
            <person name="Fritsche K."/>
            <person name="Zondag G."/>
            <person name="van Veen J.A."/>
        </authorList>
    </citation>
    <scope>NUCLEOTIDE SEQUENCE [LARGE SCALE GENOMIC DNA]</scope>
    <source>
        <strain evidence="2 3">Ter331</strain>
    </source>
</reference>
<dbReference type="KEGG" id="cfu:CFU_0871"/>
<gene>
    <name evidence="2" type="ordered locus">CFU_0871</name>
</gene>
<protein>
    <submittedName>
        <fullName evidence="2">Uncharacterized protein</fullName>
    </submittedName>
</protein>
<feature type="region of interest" description="Disordered" evidence="1">
    <location>
        <begin position="198"/>
        <end position="227"/>
    </location>
</feature>
<feature type="compositionally biased region" description="Basic and acidic residues" evidence="1">
    <location>
        <begin position="402"/>
        <end position="411"/>
    </location>
</feature>
<dbReference type="AlphaFoldDB" id="G0AIC1"/>
<organism evidence="2 3">
    <name type="scientific">Collimonas fungivorans (strain Ter331)</name>
    <dbReference type="NCBI Taxonomy" id="1005048"/>
    <lineage>
        <taxon>Bacteria</taxon>
        <taxon>Pseudomonadati</taxon>
        <taxon>Pseudomonadota</taxon>
        <taxon>Betaproteobacteria</taxon>
        <taxon>Burkholderiales</taxon>
        <taxon>Oxalobacteraceae</taxon>
        <taxon>Collimonas</taxon>
    </lineage>
</organism>
<reference evidence="3" key="6">
    <citation type="submission" date="2011-05" db="EMBL/GenBank/DDBJ databases">
        <title>Complete sequence of Collimonas fungivorans Ter331.</title>
        <authorList>
            <person name="Leveau J.H."/>
        </authorList>
    </citation>
    <scope>NUCLEOTIDE SEQUENCE [LARGE SCALE GENOMIC DNA]</scope>
    <source>
        <strain evidence="3">Ter331</strain>
    </source>
</reference>
<reference evidence="2 3" key="4">
    <citation type="journal article" date="2010" name="Environ. Microbiol.">
        <title>The bacterial genus Collimonas: mycophagy, weathering and other adaptive solutions to life in oligotrophic soil environments.</title>
        <authorList>
            <person name="Leveau J.H."/>
            <person name="Uroz S."/>
            <person name="de Boer W."/>
        </authorList>
    </citation>
    <scope>NUCLEOTIDE SEQUENCE [LARGE SCALE GENOMIC DNA]</scope>
    <source>
        <strain evidence="2 3">Ter331</strain>
    </source>
</reference>
<name>G0AIC1_COLFT</name>
<feature type="region of interest" description="Disordered" evidence="1">
    <location>
        <begin position="390"/>
        <end position="418"/>
    </location>
</feature>